<dbReference type="EMBL" id="GGEC01063053">
    <property type="protein sequence ID" value="MBX43537.1"/>
    <property type="molecule type" value="Transcribed_RNA"/>
</dbReference>
<organism evidence="1">
    <name type="scientific">Rhizophora mucronata</name>
    <name type="common">Asiatic mangrove</name>
    <dbReference type="NCBI Taxonomy" id="61149"/>
    <lineage>
        <taxon>Eukaryota</taxon>
        <taxon>Viridiplantae</taxon>
        <taxon>Streptophyta</taxon>
        <taxon>Embryophyta</taxon>
        <taxon>Tracheophyta</taxon>
        <taxon>Spermatophyta</taxon>
        <taxon>Magnoliopsida</taxon>
        <taxon>eudicotyledons</taxon>
        <taxon>Gunneridae</taxon>
        <taxon>Pentapetalae</taxon>
        <taxon>rosids</taxon>
        <taxon>fabids</taxon>
        <taxon>Malpighiales</taxon>
        <taxon>Rhizophoraceae</taxon>
        <taxon>Rhizophora</taxon>
    </lineage>
</organism>
<sequence>MYEKSLLLRFLTSYAPVPCRLDSILLGDSIERITMFLF</sequence>
<evidence type="ECO:0000313" key="1">
    <source>
        <dbReference type="EMBL" id="MBX43537.1"/>
    </source>
</evidence>
<accession>A0A2P2NM04</accession>
<protein>
    <submittedName>
        <fullName evidence="1">Uncharacterized protein</fullName>
    </submittedName>
</protein>
<dbReference type="AlphaFoldDB" id="A0A2P2NM04"/>
<proteinExistence type="predicted"/>
<name>A0A2P2NM04_RHIMU</name>
<reference evidence="1" key="1">
    <citation type="submission" date="2018-02" db="EMBL/GenBank/DDBJ databases">
        <title>Rhizophora mucronata_Transcriptome.</title>
        <authorList>
            <person name="Meera S.P."/>
            <person name="Sreeshan A."/>
            <person name="Augustine A."/>
        </authorList>
    </citation>
    <scope>NUCLEOTIDE SEQUENCE</scope>
    <source>
        <tissue evidence="1">Leaf</tissue>
    </source>
</reference>